<keyword evidence="4 11" id="KW-0808">Transferase</keyword>
<evidence type="ECO:0000256" key="6">
    <source>
        <dbReference type="ARBA" id="ARBA00022989"/>
    </source>
</evidence>
<dbReference type="GO" id="GO:0016757">
    <property type="term" value="F:glycosyltransferase activity"/>
    <property type="evidence" value="ECO:0007669"/>
    <property type="project" value="UniProtKB-KW"/>
</dbReference>
<name>A0AAU8CP39_9HYPH</name>
<dbReference type="Gene3D" id="3.90.550.10">
    <property type="entry name" value="Spore Coat Polysaccharide Biosynthesis Protein SpsA, Chain A"/>
    <property type="match status" value="1"/>
</dbReference>
<evidence type="ECO:0000256" key="7">
    <source>
        <dbReference type="ARBA" id="ARBA00023136"/>
    </source>
</evidence>
<evidence type="ECO:0000313" key="11">
    <source>
        <dbReference type="EMBL" id="XCG48519.1"/>
    </source>
</evidence>
<dbReference type="Pfam" id="PF00535">
    <property type="entry name" value="Glycos_transf_2"/>
    <property type="match status" value="1"/>
</dbReference>
<dbReference type="RefSeq" id="WP_353643949.1">
    <property type="nucleotide sequence ID" value="NZ_CP159253.1"/>
</dbReference>
<keyword evidence="2" id="KW-1003">Cell membrane</keyword>
<proteinExistence type="inferred from homology"/>
<feature type="transmembrane region" description="Helical" evidence="9">
    <location>
        <begin position="241"/>
        <end position="265"/>
    </location>
</feature>
<dbReference type="FunFam" id="3.90.550.10:FF:000079">
    <property type="entry name" value="Probable glycosyl transferase"/>
    <property type="match status" value="1"/>
</dbReference>
<keyword evidence="5 9" id="KW-0812">Transmembrane</keyword>
<keyword evidence="7 9" id="KW-0472">Membrane</keyword>
<dbReference type="AlphaFoldDB" id="A0AAU8CP39"/>
<feature type="transmembrane region" description="Helical" evidence="9">
    <location>
        <begin position="271"/>
        <end position="299"/>
    </location>
</feature>
<evidence type="ECO:0000256" key="4">
    <source>
        <dbReference type="ARBA" id="ARBA00022679"/>
    </source>
</evidence>
<dbReference type="PANTHER" id="PTHR48090">
    <property type="entry name" value="UNDECAPRENYL-PHOSPHATE 4-DEOXY-4-FORMAMIDO-L-ARABINOSE TRANSFERASE-RELATED"/>
    <property type="match status" value="1"/>
</dbReference>
<dbReference type="InterPro" id="IPR029044">
    <property type="entry name" value="Nucleotide-diphossugar_trans"/>
</dbReference>
<reference evidence="11" key="1">
    <citation type="submission" date="2024-06" db="EMBL/GenBank/DDBJ databases">
        <title>Mesorhizobium karijinii sp. nov., a symbiont of the iconic Swainsona formosa from arid Australia.</title>
        <authorList>
            <person name="Hill Y.J."/>
            <person name="Watkin E.L.J."/>
            <person name="O'Hara G.W."/>
            <person name="Terpolilli J."/>
            <person name="Tye M.L."/>
            <person name="Kohlmeier M.G."/>
        </authorList>
    </citation>
    <scope>NUCLEOTIDE SEQUENCE</scope>
    <source>
        <strain evidence="11">WSM2240</strain>
    </source>
</reference>
<evidence type="ECO:0000256" key="1">
    <source>
        <dbReference type="ARBA" id="ARBA00004651"/>
    </source>
</evidence>
<evidence type="ECO:0000256" key="9">
    <source>
        <dbReference type="SAM" id="Phobius"/>
    </source>
</evidence>
<evidence type="ECO:0000256" key="2">
    <source>
        <dbReference type="ARBA" id="ARBA00022475"/>
    </source>
</evidence>
<protein>
    <submittedName>
        <fullName evidence="11">Glycosyltransferase family 2 protein</fullName>
        <ecNumber evidence="11">2.4.-.-</ecNumber>
    </submittedName>
</protein>
<sequence>MGHNSHVDIVAWRPRYSLVIPIYNEEAVLPLLVKRIKALLEQLDGETEAIFVDDGSRDTSVIYLREMASSDRRFRLIELSRNFGHQVAITAGMDAASGDAVIVMDADLQDPPEVALDLVAKWKEGYEIVYARRIRREGETLFKRLSASLFYRFLEKMTAVDIPPDVGDFRLVGSKALETFKRMPERDRFVRGMFGWMGFKQTAVPFERPARTLGETKYPFGKMLRLALHGVIGFSEKPLRVALWAGLAISGLAALFGIFAVWAWLFGIGVVAGWTSTVVIVSFFSGMNLFMTGVVGLYVGGIHAEVKRRPLYVVERLTGFDEAIITAADHQRKGRSVGGHHRSLG</sequence>
<dbReference type="InterPro" id="IPR001173">
    <property type="entry name" value="Glyco_trans_2-like"/>
</dbReference>
<dbReference type="PANTHER" id="PTHR48090:SF1">
    <property type="entry name" value="PROPHAGE BACTOPRENOL GLUCOSYL TRANSFERASE HOMOLOG"/>
    <property type="match status" value="1"/>
</dbReference>
<keyword evidence="3 11" id="KW-0328">Glycosyltransferase</keyword>
<dbReference type="SUPFAM" id="SSF53448">
    <property type="entry name" value="Nucleotide-diphospho-sugar transferases"/>
    <property type="match status" value="1"/>
</dbReference>
<dbReference type="EMBL" id="CP159253">
    <property type="protein sequence ID" value="XCG48519.1"/>
    <property type="molecule type" value="Genomic_DNA"/>
</dbReference>
<gene>
    <name evidence="11" type="ORF">ABVK50_25340</name>
</gene>
<evidence type="ECO:0000256" key="5">
    <source>
        <dbReference type="ARBA" id="ARBA00022692"/>
    </source>
</evidence>
<evidence type="ECO:0000256" key="3">
    <source>
        <dbReference type="ARBA" id="ARBA00022676"/>
    </source>
</evidence>
<organism evidence="11">
    <name type="scientific">Mesorhizobium sp. WSM2240</name>
    <dbReference type="NCBI Taxonomy" id="3228851"/>
    <lineage>
        <taxon>Bacteria</taxon>
        <taxon>Pseudomonadati</taxon>
        <taxon>Pseudomonadota</taxon>
        <taxon>Alphaproteobacteria</taxon>
        <taxon>Hyphomicrobiales</taxon>
        <taxon>Phyllobacteriaceae</taxon>
        <taxon>Mesorhizobium</taxon>
    </lineage>
</organism>
<evidence type="ECO:0000259" key="10">
    <source>
        <dbReference type="Pfam" id="PF00535"/>
    </source>
</evidence>
<comment type="subcellular location">
    <subcellularLocation>
        <location evidence="1">Cell membrane</location>
        <topology evidence="1">Multi-pass membrane protein</topology>
    </subcellularLocation>
</comment>
<accession>A0AAU8CP39</accession>
<keyword evidence="6 9" id="KW-1133">Transmembrane helix</keyword>
<comment type="similarity">
    <text evidence="8">Belongs to the glycosyltransferase 2 family. GtrB subfamily.</text>
</comment>
<feature type="domain" description="Glycosyltransferase 2-like" evidence="10">
    <location>
        <begin position="17"/>
        <end position="178"/>
    </location>
</feature>
<dbReference type="InterPro" id="IPR050256">
    <property type="entry name" value="Glycosyltransferase_2"/>
</dbReference>
<dbReference type="EC" id="2.4.-.-" evidence="11"/>
<dbReference type="CDD" id="cd04187">
    <property type="entry name" value="DPM1_like_bac"/>
    <property type="match status" value="1"/>
</dbReference>
<dbReference type="GO" id="GO:0005886">
    <property type="term" value="C:plasma membrane"/>
    <property type="evidence" value="ECO:0007669"/>
    <property type="project" value="UniProtKB-SubCell"/>
</dbReference>
<evidence type="ECO:0000256" key="8">
    <source>
        <dbReference type="ARBA" id="ARBA00038152"/>
    </source>
</evidence>